<dbReference type="SUPFAM" id="SSF46689">
    <property type="entry name" value="Homeodomain-like"/>
    <property type="match status" value="1"/>
</dbReference>
<dbReference type="Proteomes" id="UP001610104">
    <property type="component" value="Unassembled WGS sequence"/>
</dbReference>
<evidence type="ECO:0000256" key="4">
    <source>
        <dbReference type="SAM" id="Phobius"/>
    </source>
</evidence>
<evidence type="ECO:0000256" key="1">
    <source>
        <dbReference type="ARBA" id="ARBA00023015"/>
    </source>
</evidence>
<gene>
    <name evidence="6" type="ORF">V8G56_05350</name>
</gene>
<evidence type="ECO:0000259" key="5">
    <source>
        <dbReference type="PROSITE" id="PS01124"/>
    </source>
</evidence>
<evidence type="ECO:0000256" key="3">
    <source>
        <dbReference type="ARBA" id="ARBA00023163"/>
    </source>
</evidence>
<evidence type="ECO:0000256" key="2">
    <source>
        <dbReference type="ARBA" id="ARBA00023125"/>
    </source>
</evidence>
<dbReference type="InterPro" id="IPR020449">
    <property type="entry name" value="Tscrpt_reg_AraC-type_HTH"/>
</dbReference>
<evidence type="ECO:0000313" key="6">
    <source>
        <dbReference type="EMBL" id="MFH6768156.1"/>
    </source>
</evidence>
<dbReference type="PROSITE" id="PS01124">
    <property type="entry name" value="HTH_ARAC_FAMILY_2"/>
    <property type="match status" value="1"/>
</dbReference>
<keyword evidence="7" id="KW-1185">Reference proteome</keyword>
<feature type="domain" description="HTH araC/xylS-type" evidence="5">
    <location>
        <begin position="270"/>
        <end position="378"/>
    </location>
</feature>
<proteinExistence type="predicted"/>
<dbReference type="PANTHER" id="PTHR43280:SF29">
    <property type="entry name" value="ARAC-FAMILY TRANSCRIPTIONAL REGULATOR"/>
    <property type="match status" value="1"/>
</dbReference>
<reference evidence="6 7" key="1">
    <citation type="submission" date="2024-02" db="EMBL/GenBank/DDBJ databases">
        <title>A Gaetbulibacter species isolated from tidal flats and genomic insights of their niches.</title>
        <authorList>
            <person name="Ye Y."/>
        </authorList>
    </citation>
    <scope>NUCLEOTIDE SEQUENCE [LARGE SCALE GENOMIC DNA]</scope>
    <source>
        <strain evidence="6 7">KEM-8</strain>
    </source>
</reference>
<dbReference type="SMART" id="SM00342">
    <property type="entry name" value="HTH_ARAC"/>
    <property type="match status" value="1"/>
</dbReference>
<sequence length="383" mass="45045">MESLSLQNFISLIIVFVSWLLVIFLLTAKTKNKTSNIILALFLIVNAQDSSGLFAHFLIYPKFPGWGMMINSTVDFKLPLLYLYIQSVVYADFKFKKIHLFHLTAWILNTIVLTPRFYAVDFDAKWAFLNAIDFRETIEIRLSYIIVHIQIFVYFIMSFILIKKYKTLLLENYSNASLFNYKWLYQLVFLFAVIAFIATFKNMFLFLHLENILFYTKITVSFIALGFMCWFVLKVMHSPEIFRGVNSNLQLVKSIVQEGQQIREEDSIESPIIVALKKHMVEEKPYLNATLTIEDLSKQINFETKDLSILINHQLNQHFFDFINGYRIRKAMDILKDPEKNELTILEILYKVGFNSKSSFNTAFKKYTKLTPTQFRKRAFNNL</sequence>
<feature type="transmembrane region" description="Helical" evidence="4">
    <location>
        <begin position="212"/>
        <end position="233"/>
    </location>
</feature>
<accession>A0ABW7MMW0</accession>
<evidence type="ECO:0000313" key="7">
    <source>
        <dbReference type="Proteomes" id="UP001610104"/>
    </source>
</evidence>
<dbReference type="PANTHER" id="PTHR43280">
    <property type="entry name" value="ARAC-FAMILY TRANSCRIPTIONAL REGULATOR"/>
    <property type="match status" value="1"/>
</dbReference>
<feature type="transmembrane region" description="Helical" evidence="4">
    <location>
        <begin position="6"/>
        <end position="26"/>
    </location>
</feature>
<feature type="transmembrane region" description="Helical" evidence="4">
    <location>
        <begin position="38"/>
        <end position="60"/>
    </location>
</feature>
<dbReference type="InterPro" id="IPR018060">
    <property type="entry name" value="HTH_AraC"/>
</dbReference>
<keyword evidence="3" id="KW-0804">Transcription</keyword>
<dbReference type="PROSITE" id="PS00041">
    <property type="entry name" value="HTH_ARAC_FAMILY_1"/>
    <property type="match status" value="1"/>
</dbReference>
<keyword evidence="4" id="KW-1133">Transmembrane helix</keyword>
<keyword evidence="4" id="KW-0472">Membrane</keyword>
<feature type="transmembrane region" description="Helical" evidence="4">
    <location>
        <begin position="183"/>
        <end position="200"/>
    </location>
</feature>
<feature type="transmembrane region" description="Helical" evidence="4">
    <location>
        <begin position="140"/>
        <end position="162"/>
    </location>
</feature>
<comment type="caution">
    <text evidence="6">The sequence shown here is derived from an EMBL/GenBank/DDBJ whole genome shotgun (WGS) entry which is preliminary data.</text>
</comment>
<dbReference type="EMBL" id="JBAWKC010000001">
    <property type="protein sequence ID" value="MFH6768156.1"/>
    <property type="molecule type" value="Genomic_DNA"/>
</dbReference>
<dbReference type="InterPro" id="IPR018062">
    <property type="entry name" value="HTH_AraC-typ_CS"/>
</dbReference>
<dbReference type="Gene3D" id="1.10.10.60">
    <property type="entry name" value="Homeodomain-like"/>
    <property type="match status" value="1"/>
</dbReference>
<keyword evidence="1" id="KW-0805">Transcription regulation</keyword>
<dbReference type="RefSeq" id="WP_395437403.1">
    <property type="nucleotide sequence ID" value="NZ_JBAWKC010000001.1"/>
</dbReference>
<feature type="transmembrane region" description="Helical" evidence="4">
    <location>
        <begin position="100"/>
        <end position="120"/>
    </location>
</feature>
<keyword evidence="2" id="KW-0238">DNA-binding</keyword>
<dbReference type="PRINTS" id="PR00032">
    <property type="entry name" value="HTHARAC"/>
</dbReference>
<organism evidence="6 7">
    <name type="scientific">Gaetbulibacter aquiaggeris</name>
    <dbReference type="NCBI Taxonomy" id="1735373"/>
    <lineage>
        <taxon>Bacteria</taxon>
        <taxon>Pseudomonadati</taxon>
        <taxon>Bacteroidota</taxon>
        <taxon>Flavobacteriia</taxon>
        <taxon>Flavobacteriales</taxon>
        <taxon>Flavobacteriaceae</taxon>
        <taxon>Gaetbulibacter</taxon>
    </lineage>
</organism>
<keyword evidence="4" id="KW-0812">Transmembrane</keyword>
<dbReference type="Pfam" id="PF12833">
    <property type="entry name" value="HTH_18"/>
    <property type="match status" value="1"/>
</dbReference>
<dbReference type="InterPro" id="IPR009057">
    <property type="entry name" value="Homeodomain-like_sf"/>
</dbReference>
<protein>
    <submittedName>
        <fullName evidence="6">AraC family transcriptional regulator</fullName>
    </submittedName>
</protein>
<name>A0ABW7MMW0_9FLAO</name>